<dbReference type="EMBL" id="JAEPRD010000199">
    <property type="protein sequence ID" value="KAG2194327.1"/>
    <property type="molecule type" value="Genomic_DNA"/>
</dbReference>
<proteinExistence type="inferred from homology"/>
<evidence type="ECO:0000256" key="11">
    <source>
        <dbReference type="RuleBase" id="RU368082"/>
    </source>
</evidence>
<keyword evidence="4" id="KW-0812">Transmembrane</keyword>
<keyword evidence="8" id="KW-0472">Membrane</keyword>
<accession>A0A8H7QKI3</accession>
<evidence type="ECO:0000256" key="6">
    <source>
        <dbReference type="ARBA" id="ARBA00022824"/>
    </source>
</evidence>
<evidence type="ECO:0000256" key="1">
    <source>
        <dbReference type="ARBA" id="ARBA00003389"/>
    </source>
</evidence>
<evidence type="ECO:0000256" key="4">
    <source>
        <dbReference type="ARBA" id="ARBA00022692"/>
    </source>
</evidence>
<keyword evidence="3 11" id="KW-0415">Karyogamy</keyword>
<evidence type="ECO:0000256" key="5">
    <source>
        <dbReference type="ARBA" id="ARBA00022729"/>
    </source>
</evidence>
<organism evidence="12 13">
    <name type="scientific">Mucor saturninus</name>
    <dbReference type="NCBI Taxonomy" id="64648"/>
    <lineage>
        <taxon>Eukaryota</taxon>
        <taxon>Fungi</taxon>
        <taxon>Fungi incertae sedis</taxon>
        <taxon>Mucoromycota</taxon>
        <taxon>Mucoromycotina</taxon>
        <taxon>Mucoromycetes</taxon>
        <taxon>Mucorales</taxon>
        <taxon>Mucorineae</taxon>
        <taxon>Mucoraceae</taxon>
        <taxon>Mucor</taxon>
    </lineage>
</organism>
<evidence type="ECO:0000313" key="13">
    <source>
        <dbReference type="Proteomes" id="UP000603453"/>
    </source>
</evidence>
<evidence type="ECO:0000313" key="12">
    <source>
        <dbReference type="EMBL" id="KAG2194327.1"/>
    </source>
</evidence>
<evidence type="ECO:0000256" key="9">
    <source>
        <dbReference type="ARBA" id="ARBA00023180"/>
    </source>
</evidence>
<keyword evidence="10 11" id="KW-0539">Nucleus</keyword>
<dbReference type="PANTHER" id="PTHR28012">
    <property type="entry name" value="NUCLEAR FUSION PROTEIN KAR5"/>
    <property type="match status" value="1"/>
</dbReference>
<dbReference type="Pfam" id="PF04163">
    <property type="entry name" value="Tht1"/>
    <property type="match status" value="1"/>
</dbReference>
<dbReference type="Proteomes" id="UP000603453">
    <property type="component" value="Unassembled WGS sequence"/>
</dbReference>
<evidence type="ECO:0000256" key="10">
    <source>
        <dbReference type="ARBA" id="ARBA00023242"/>
    </source>
</evidence>
<evidence type="ECO:0000256" key="7">
    <source>
        <dbReference type="ARBA" id="ARBA00022989"/>
    </source>
</evidence>
<comment type="caution">
    <text evidence="12">The sequence shown here is derived from an EMBL/GenBank/DDBJ whole genome shotgun (WGS) entry which is preliminary data.</text>
</comment>
<name>A0A8H7QKI3_9FUNG</name>
<comment type="function">
    <text evidence="1 11">Required for nuclear membrane fusion during karyogamy.</text>
</comment>
<protein>
    <submittedName>
        <fullName evidence="12">Uncharacterized protein</fullName>
    </submittedName>
</protein>
<comment type="similarity">
    <text evidence="2 11">Belongs to the KAR5 family.</text>
</comment>
<keyword evidence="5 11" id="KW-0732">Signal</keyword>
<dbReference type="OrthoDB" id="5311848at2759"/>
<evidence type="ECO:0000256" key="3">
    <source>
        <dbReference type="ARBA" id="ARBA00022459"/>
    </source>
</evidence>
<dbReference type="AlphaFoldDB" id="A0A8H7QKI3"/>
<keyword evidence="6 11" id="KW-0256">Endoplasmic reticulum</keyword>
<dbReference type="GO" id="GO:0000742">
    <property type="term" value="P:karyogamy involved in conjugation with cellular fusion"/>
    <property type="evidence" value="ECO:0007669"/>
    <property type="project" value="UniProtKB-UniRule"/>
</dbReference>
<reference evidence="12" key="1">
    <citation type="submission" date="2020-12" db="EMBL/GenBank/DDBJ databases">
        <title>Metabolic potential, ecology and presence of endohyphal bacteria is reflected in genomic diversity of Mucoromycotina.</title>
        <authorList>
            <person name="Muszewska A."/>
            <person name="Okrasinska A."/>
            <person name="Steczkiewicz K."/>
            <person name="Drgas O."/>
            <person name="Orlowska M."/>
            <person name="Perlinska-Lenart U."/>
            <person name="Aleksandrzak-Piekarczyk T."/>
            <person name="Szatraj K."/>
            <person name="Zielenkiewicz U."/>
            <person name="Pilsyk S."/>
            <person name="Malc E."/>
            <person name="Mieczkowski P."/>
            <person name="Kruszewska J.S."/>
            <person name="Biernat P."/>
            <person name="Pawlowska J."/>
        </authorList>
    </citation>
    <scope>NUCLEOTIDE SEQUENCE</scope>
    <source>
        <strain evidence="12">WA0000017839</strain>
    </source>
</reference>
<dbReference type="InterPro" id="IPR007292">
    <property type="entry name" value="Nuclear_fusion_Kar5"/>
</dbReference>
<sequence length="426" mass="50254">MEYALTLTLCELQSADIKVPKECQFISQDPRYNSRDVKQCVKKLSKSAQTWTSYSGYFRDVVLICFAIRYPMEKEILQKLHVNITLNQLRNFNILQQQQEYLINWRNEEFKTLRKLKESQVELLSQMGAIQGLHTKSESQIQNIYTSLVSLQDQTQVVINKYNGLVQHHVDQMQDQLSQLVRRQEYELGKVVGTVIQGLQAIDRNIEDMVKIQQDALETWSNTRNVQEEYLDFWRDSMHSIHDNLSHVLNKSLDSVHHLHSEIETIHDQVKFIAAPIQWTSQVFFVLLYGLKRVALNTFIQIAFFYHLTCLFQHYEQPKQIILLVACSIAHQYLTSYLFSWVDSEFDVPLKILLIFIEWTAKEMWITRKSTFITFLPEHADNEDMLPKIHIPRFINMTLPENFTENIAKSPSGHKKLHFHRYYSHA</sequence>
<keyword evidence="13" id="KW-1185">Reference proteome</keyword>
<dbReference type="GO" id="GO:0005789">
    <property type="term" value="C:endoplasmic reticulum membrane"/>
    <property type="evidence" value="ECO:0007669"/>
    <property type="project" value="UniProtKB-SubCell"/>
</dbReference>
<dbReference type="GO" id="GO:0048288">
    <property type="term" value="P:nuclear membrane fusion involved in karyogamy"/>
    <property type="evidence" value="ECO:0007669"/>
    <property type="project" value="UniProtKB-UniRule"/>
</dbReference>
<evidence type="ECO:0000256" key="8">
    <source>
        <dbReference type="ARBA" id="ARBA00023136"/>
    </source>
</evidence>
<evidence type="ECO:0000256" key="2">
    <source>
        <dbReference type="ARBA" id="ARBA00010473"/>
    </source>
</evidence>
<keyword evidence="7" id="KW-1133">Transmembrane helix</keyword>
<dbReference type="GO" id="GO:0031965">
    <property type="term" value="C:nuclear membrane"/>
    <property type="evidence" value="ECO:0007669"/>
    <property type="project" value="UniProtKB-SubCell"/>
</dbReference>
<comment type="subcellular location">
    <subcellularLocation>
        <location evidence="11">Endoplasmic reticulum membrane</location>
    </subcellularLocation>
    <subcellularLocation>
        <location evidence="11">Nucleus membrane</location>
    </subcellularLocation>
</comment>
<keyword evidence="9" id="KW-0325">Glycoprotein</keyword>
<dbReference type="PANTHER" id="PTHR28012:SF1">
    <property type="entry name" value="NUCLEAR FUSION PROTEIN KAR5"/>
    <property type="match status" value="1"/>
</dbReference>
<gene>
    <name evidence="12" type="ORF">INT47_000254</name>
</gene>